<feature type="compositionally biased region" description="Polar residues" evidence="13">
    <location>
        <begin position="123"/>
        <end position="136"/>
    </location>
</feature>
<proteinExistence type="evidence at transcript level"/>
<keyword evidence="11" id="KW-0131">Cell cycle</keyword>
<dbReference type="Pfam" id="PF05485">
    <property type="entry name" value="THAP"/>
    <property type="match status" value="1"/>
</dbReference>
<evidence type="ECO:0000256" key="9">
    <source>
        <dbReference type="ARBA" id="ARBA00023163"/>
    </source>
</evidence>
<keyword evidence="4 12" id="KW-0863">Zinc-finger</keyword>
<name>A0A1E1XNZ8_AMBSC</name>
<accession>A0A1E1XNZ8</accession>
<dbReference type="GO" id="GO:0005654">
    <property type="term" value="C:nucleoplasm"/>
    <property type="evidence" value="ECO:0007669"/>
    <property type="project" value="UniProtKB-SubCell"/>
</dbReference>
<dbReference type="InterPro" id="IPR038441">
    <property type="entry name" value="THAP_Znf_sf"/>
</dbReference>
<feature type="region of interest" description="Disordered" evidence="13">
    <location>
        <begin position="85"/>
        <end position="136"/>
    </location>
</feature>
<feature type="compositionally biased region" description="Basic and acidic residues" evidence="13">
    <location>
        <begin position="90"/>
        <end position="115"/>
    </location>
</feature>
<keyword evidence="8 12" id="KW-0238">DNA-binding</keyword>
<evidence type="ECO:0000256" key="10">
    <source>
        <dbReference type="ARBA" id="ARBA00023242"/>
    </source>
</evidence>
<keyword evidence="9" id="KW-0804">Transcription</keyword>
<dbReference type="InterPro" id="IPR006612">
    <property type="entry name" value="THAP_Znf"/>
</dbReference>
<comment type="similarity">
    <text evidence="2">Belongs to the THAP1 family.</text>
</comment>
<dbReference type="Gene3D" id="6.20.210.20">
    <property type="entry name" value="THAP domain"/>
    <property type="match status" value="1"/>
</dbReference>
<keyword evidence="7" id="KW-0175">Coiled coil</keyword>
<dbReference type="EMBL" id="GFAA01002387">
    <property type="protein sequence ID" value="JAU01048.1"/>
    <property type="molecule type" value="mRNA"/>
</dbReference>
<keyword evidence="6" id="KW-0805">Transcription regulation</keyword>
<evidence type="ECO:0000259" key="14">
    <source>
        <dbReference type="PROSITE" id="PS50950"/>
    </source>
</evidence>
<evidence type="ECO:0000256" key="12">
    <source>
        <dbReference type="PROSITE-ProRule" id="PRU00309"/>
    </source>
</evidence>
<organism evidence="15">
    <name type="scientific">Amblyomma sculptum</name>
    <name type="common">Tick</name>
    <dbReference type="NCBI Taxonomy" id="1581419"/>
    <lineage>
        <taxon>Eukaryota</taxon>
        <taxon>Metazoa</taxon>
        <taxon>Ecdysozoa</taxon>
        <taxon>Arthropoda</taxon>
        <taxon>Chelicerata</taxon>
        <taxon>Arachnida</taxon>
        <taxon>Acari</taxon>
        <taxon>Parasitiformes</taxon>
        <taxon>Ixodida</taxon>
        <taxon>Ixodoidea</taxon>
        <taxon>Ixodidae</taxon>
        <taxon>Amblyomminae</taxon>
        <taxon>Amblyomma</taxon>
    </lineage>
</organism>
<evidence type="ECO:0000256" key="2">
    <source>
        <dbReference type="ARBA" id="ARBA00006177"/>
    </source>
</evidence>
<keyword evidence="10" id="KW-0539">Nucleus</keyword>
<dbReference type="PROSITE" id="PS50950">
    <property type="entry name" value="ZF_THAP"/>
    <property type="match status" value="1"/>
</dbReference>
<evidence type="ECO:0000256" key="6">
    <source>
        <dbReference type="ARBA" id="ARBA00023015"/>
    </source>
</evidence>
<comment type="subcellular location">
    <subcellularLocation>
        <location evidence="1">Nucleus</location>
        <location evidence="1">Nucleoplasm</location>
    </subcellularLocation>
</comment>
<reference evidence="15" key="1">
    <citation type="submission" date="2016-09" db="EMBL/GenBank/DDBJ databases">
        <authorList>
            <person name="Capua I."/>
            <person name="De Benedictis P."/>
            <person name="Joannis T."/>
            <person name="Lombin L.H."/>
            <person name="Cattoli G."/>
        </authorList>
    </citation>
    <scope>NUCLEOTIDE SEQUENCE</scope>
</reference>
<evidence type="ECO:0000256" key="8">
    <source>
        <dbReference type="ARBA" id="ARBA00023125"/>
    </source>
</evidence>
<reference evidence="15" key="2">
    <citation type="journal article" date="2017" name="Front. Cell. Infect. Microbiol.">
        <title>Analysis of the Salivary Gland Transcriptome of Unfed and Partially Fed Amblyomma sculptum Ticks and Descriptive Proteome of the Saliva.</title>
        <authorList>
            <person name="Esteves E."/>
            <person name="Maruyama S.R."/>
            <person name="Kawahara R."/>
            <person name="Fujita A."/>
            <person name="Martins L.A."/>
            <person name="Righi A.A."/>
            <person name="Costa F.B."/>
            <person name="Palmisano G."/>
            <person name="Labruna M.B."/>
            <person name="Sa-Nunes A."/>
            <person name="Ribeiro J.M.C."/>
            <person name="Fogaca A.C."/>
        </authorList>
    </citation>
    <scope>NUCLEOTIDE SEQUENCE</scope>
</reference>
<dbReference type="PANTHER" id="PTHR46600">
    <property type="entry name" value="THAP DOMAIN-CONTAINING"/>
    <property type="match status" value="1"/>
</dbReference>
<dbReference type="SMART" id="SM00692">
    <property type="entry name" value="DM3"/>
    <property type="match status" value="1"/>
</dbReference>
<dbReference type="AlphaFoldDB" id="A0A1E1XNZ8"/>
<keyword evidence="5" id="KW-0862">Zinc</keyword>
<evidence type="ECO:0000256" key="3">
    <source>
        <dbReference type="ARBA" id="ARBA00022723"/>
    </source>
</evidence>
<dbReference type="GO" id="GO:0043565">
    <property type="term" value="F:sequence-specific DNA binding"/>
    <property type="evidence" value="ECO:0007669"/>
    <property type="project" value="InterPro"/>
</dbReference>
<feature type="domain" description="THAP-type" evidence="14">
    <location>
        <begin position="1"/>
        <end position="79"/>
    </location>
</feature>
<keyword evidence="3" id="KW-0479">Metal-binding</keyword>
<evidence type="ECO:0000256" key="11">
    <source>
        <dbReference type="ARBA" id="ARBA00023306"/>
    </source>
</evidence>
<evidence type="ECO:0000256" key="7">
    <source>
        <dbReference type="ARBA" id="ARBA00023054"/>
    </source>
</evidence>
<dbReference type="SUPFAM" id="SSF57716">
    <property type="entry name" value="Glucocorticoid receptor-like (DNA-binding domain)"/>
    <property type="match status" value="1"/>
</dbReference>
<evidence type="ECO:0000256" key="13">
    <source>
        <dbReference type="SAM" id="MobiDB-lite"/>
    </source>
</evidence>
<dbReference type="SMART" id="SM00980">
    <property type="entry name" value="THAP"/>
    <property type="match status" value="1"/>
</dbReference>
<dbReference type="InterPro" id="IPR026516">
    <property type="entry name" value="THAP1/10"/>
</dbReference>
<dbReference type="PANTHER" id="PTHR46600:SF1">
    <property type="entry name" value="THAP DOMAIN-CONTAINING PROTEIN 1"/>
    <property type="match status" value="1"/>
</dbReference>
<protein>
    <submittedName>
        <fullName evidence="15">Putative transposase protein</fullName>
    </submittedName>
</protein>
<dbReference type="GO" id="GO:0008270">
    <property type="term" value="F:zinc ion binding"/>
    <property type="evidence" value="ECO:0007669"/>
    <property type="project" value="UniProtKB-KW"/>
</dbReference>
<evidence type="ECO:0000256" key="4">
    <source>
        <dbReference type="ARBA" id="ARBA00022771"/>
    </source>
</evidence>
<evidence type="ECO:0000256" key="1">
    <source>
        <dbReference type="ARBA" id="ARBA00004642"/>
    </source>
</evidence>
<sequence>CCVPLCRSDGKKKEPGVSFHEIPAEASLREQWMKKIRRDDWVPNCTSNYSKVCSKHFTDSDFLEGKRRRLKKGIVPSVFADYPPYMQPRTLKERNSETIRKRSALESQHSQDEPTKKRKRNNENTIPEVSISGCSSMPSENCFDVEQEQSCIGASQHEANGNA</sequence>
<evidence type="ECO:0000256" key="5">
    <source>
        <dbReference type="ARBA" id="ARBA00022833"/>
    </source>
</evidence>
<evidence type="ECO:0000313" key="15">
    <source>
        <dbReference type="EMBL" id="JAU01048.1"/>
    </source>
</evidence>
<feature type="non-terminal residue" evidence="15">
    <location>
        <position position="1"/>
    </location>
</feature>